<dbReference type="InterPro" id="IPR011990">
    <property type="entry name" value="TPR-like_helical_dom_sf"/>
</dbReference>
<comment type="caution">
    <text evidence="3">The sequence shown here is derived from an EMBL/GenBank/DDBJ whole genome shotgun (WGS) entry which is preliminary data.</text>
</comment>
<sequence length="1836" mass="206180">MGSQQSRPNSTHHSIRSSSSTANSISSRRTLKRLSRRLNTLSHHYSHKNVKSDDGELIENQDHINNNDSSSSNNSIFIASPVLSSQQQHEQQQQTPQRQSKQQPQQQIQDHVYEKQEQPASLGQHLYPRRRSTNDYYRSSGGGSMLRRRSQSPRYHNSNSNSNNNNNNSRPYSFASSSDDSNVSLCLSSGGLFSQIDPATSSSITTATDFSSSISRRSLFLSQDKTIMLIPPLQLQPRTQPIQQAALKQDEILERLEQNQQQSYHVLNEAAAATRTSDDHTEFYKATQHWSQKTNDPGAMVWVARCLLDGWGIPANRSLGLDQLKRLSELGCWEAYYPLADYYREESKTTRRLEKEAIRWYKAAADLNIPNEPVIGFAQYRLGEMYAKGQGVMENNTDALSWFEASAKNGNKYGQYISGVYFEQGIGVEKNLEKAKEYFLASANEDFADAQAALGILLIDQQQLYDEGKEWLERSAQLDNARGLLKLGIMYENGQGVPCNPEQAMNYYKTAAITADDARAQYVVGLNYRLGTMSLPQDYKEAGRYLVRSARAGFAPAQRILGLMLAQGLMGRKDERSALHWFRRAASRGDVRALCLVGSCYETGTGGVQVNLDRAMEDYRKAVRIPGPFQCAAQLVLAQLLLRMERQRDAYEWFMRAASHTTNDLVGDTPAAVAGRKAMLMVARYHLHGWSGVTQDSATAFQMLHTLIEQNPNEDGALYWLAACHEEGIPGICSPDSTQAFEYYNRSAEAGNTDAEFQVALMLSNGQGVERNHAAALPWYEKAARKGHRAAWYNLGLYFAKGFGGVQINNRRAEICFEKAAKKGFIPAMTLLAALCRAAAASQQYVASSENNNNDNSNVRLLRQQMKTQEEKRGWMVYWFRKAATLGDAAAQRELGMLYDSGLGVTQNYEQAFIFLQKAAAQNDPRATLLLGSYYQNGLGGIEPNVEKALEIYNQAVKLGATTAYYAAARVYQALGQYEQAFMQYKLAAQDNNLAEMSAGKYSKLMLSRYTLGYYYDSSNTPIVINNLDGVTKELAFQLLNLLATQDEFPPCYYWLANCYYQGNGTDVNMEKALEFYLAAAHKTETVDAMVRVAHMYQQGQGMDEPNLVMAFKYYQASAEEQHPEGEYNMGMAYWRGLYNIAINLGEAVVWFTRSATKYPASSWALGQMALENGDQDVAIAWWQKSIKQGHVPSMRSLAKLLLRSSETEENSTEDAAAEALNTITPITTQQVTEGAIDSTTSIDKAISLLEGAVRSGDPESLVILGKYHQKSALQNQQQQTQGYGDDIIMEDEDQNAEILLQKRQAQQELAIRCFEQAADMGHIEAMFLAAQSWHSQQQFAAALDLYKRAAEHNHSLSRVMRARYKIAGLGGDEADPIVGYQELLACAQNDNCVDAYNSLGQCHELGLGTEQDDRCALEWYLRSAEKTQDAEAMFRIGQMHAQGRVPSQQQDDEHNKDLEALQWYRFACDSRNHPRAHYYIGLYHVHGIRSEHDNTTFLLQPDISIAIQHFRQAAEQDDRDAMVQVAQLLLFMITTTDDADNSYNNDNNNNNNNNNNDRMTIPDTAITTPTAVLEGFQWLERAAQLGSAEAQCELGKLYHTGKPGFVNQAFERAYDYFCRAAAQNDKTATLFIGTYYEHGIHVPPNLDVAREWYQKAVDNHPGWWLAELALARLLHSNHRGGCPEAYQLFRSAHEHAPQETSATMMCGLYELYGWANVPARPAEAATLLLHFAEQQQHGDPKTFLHVAHCYAQGLGLPRDAVKAFEWYGRVVSHYDQDEDDEETETHVGEALYRLAEFYQHGWDNVVPIDQEKAEDLFNLAAQHGFSSMSSTSLQH</sequence>
<evidence type="ECO:0000313" key="4">
    <source>
        <dbReference type="Proteomes" id="UP000646827"/>
    </source>
</evidence>
<dbReference type="Gene3D" id="1.25.40.10">
    <property type="entry name" value="Tetratricopeptide repeat domain"/>
    <property type="match status" value="8"/>
</dbReference>
<dbReference type="InterPro" id="IPR006597">
    <property type="entry name" value="Sel1-like"/>
</dbReference>
<dbReference type="InterPro" id="IPR050767">
    <property type="entry name" value="Sel1_AlgK"/>
</dbReference>
<evidence type="ECO:0000313" key="3">
    <source>
        <dbReference type="EMBL" id="KAG2221281.1"/>
    </source>
</evidence>
<proteinExistence type="inferred from homology"/>
<gene>
    <name evidence="3" type="ORF">INT45_000194</name>
</gene>
<accession>A0A8H7S490</accession>
<name>A0A8H7S490_9FUNG</name>
<dbReference type="EMBL" id="JAEPRB010000113">
    <property type="protein sequence ID" value="KAG2221281.1"/>
    <property type="molecule type" value="Genomic_DNA"/>
</dbReference>
<keyword evidence="4" id="KW-1185">Reference proteome</keyword>
<protein>
    <recommendedName>
        <fullName evidence="5">HCP-like protein</fullName>
    </recommendedName>
</protein>
<evidence type="ECO:0008006" key="5">
    <source>
        <dbReference type="Google" id="ProtNLM"/>
    </source>
</evidence>
<dbReference type="SUPFAM" id="SSF81901">
    <property type="entry name" value="HCP-like"/>
    <property type="match status" value="8"/>
</dbReference>
<organism evidence="3 4">
    <name type="scientific">Circinella minor</name>
    <dbReference type="NCBI Taxonomy" id="1195481"/>
    <lineage>
        <taxon>Eukaryota</taxon>
        <taxon>Fungi</taxon>
        <taxon>Fungi incertae sedis</taxon>
        <taxon>Mucoromycota</taxon>
        <taxon>Mucoromycotina</taxon>
        <taxon>Mucoromycetes</taxon>
        <taxon>Mucorales</taxon>
        <taxon>Lichtheimiaceae</taxon>
        <taxon>Circinella</taxon>
    </lineage>
</organism>
<dbReference type="SMART" id="SM00671">
    <property type="entry name" value="SEL1"/>
    <property type="match status" value="28"/>
</dbReference>
<feature type="region of interest" description="Disordered" evidence="2">
    <location>
        <begin position="83"/>
        <end position="180"/>
    </location>
</feature>
<evidence type="ECO:0000256" key="1">
    <source>
        <dbReference type="ARBA" id="ARBA00038101"/>
    </source>
</evidence>
<dbReference type="PANTHER" id="PTHR11102:SF160">
    <property type="entry name" value="ERAD-ASSOCIATED E3 UBIQUITIN-PROTEIN LIGASE COMPONENT HRD3"/>
    <property type="match status" value="1"/>
</dbReference>
<dbReference type="PANTHER" id="PTHR11102">
    <property type="entry name" value="SEL-1-LIKE PROTEIN"/>
    <property type="match status" value="1"/>
</dbReference>
<comment type="similarity">
    <text evidence="1">Belongs to the sel-1 family.</text>
</comment>
<dbReference type="Pfam" id="PF08238">
    <property type="entry name" value="Sel1"/>
    <property type="match status" value="30"/>
</dbReference>
<feature type="compositionally biased region" description="Low complexity" evidence="2">
    <location>
        <begin position="9"/>
        <end position="28"/>
    </location>
</feature>
<evidence type="ECO:0000256" key="2">
    <source>
        <dbReference type="SAM" id="MobiDB-lite"/>
    </source>
</evidence>
<feature type="region of interest" description="Disordered" evidence="2">
    <location>
        <begin position="1"/>
        <end position="30"/>
    </location>
</feature>
<feature type="compositionally biased region" description="Low complexity" evidence="2">
    <location>
        <begin position="157"/>
        <end position="180"/>
    </location>
</feature>
<dbReference type="OrthoDB" id="2242379at2759"/>
<reference evidence="3 4" key="1">
    <citation type="submission" date="2020-12" db="EMBL/GenBank/DDBJ databases">
        <title>Metabolic potential, ecology and presence of endohyphal bacteria is reflected in genomic diversity of Mucoromycotina.</title>
        <authorList>
            <person name="Muszewska A."/>
            <person name="Okrasinska A."/>
            <person name="Steczkiewicz K."/>
            <person name="Drgas O."/>
            <person name="Orlowska M."/>
            <person name="Perlinska-Lenart U."/>
            <person name="Aleksandrzak-Piekarczyk T."/>
            <person name="Szatraj K."/>
            <person name="Zielenkiewicz U."/>
            <person name="Pilsyk S."/>
            <person name="Malc E."/>
            <person name="Mieczkowski P."/>
            <person name="Kruszewska J.S."/>
            <person name="Biernat P."/>
            <person name="Pawlowska J."/>
        </authorList>
    </citation>
    <scope>NUCLEOTIDE SEQUENCE [LARGE SCALE GENOMIC DNA]</scope>
    <source>
        <strain evidence="3 4">CBS 142.35</strain>
    </source>
</reference>
<dbReference type="Proteomes" id="UP000646827">
    <property type="component" value="Unassembled WGS sequence"/>
</dbReference>
<feature type="compositionally biased region" description="Low complexity" evidence="2">
    <location>
        <begin position="86"/>
        <end position="109"/>
    </location>
</feature>